<comment type="caution">
    <text evidence="2">The sequence shown here is derived from an EMBL/GenBank/DDBJ whole genome shotgun (WGS) entry which is preliminary data.</text>
</comment>
<gene>
    <name evidence="2" type="ORF">AUCHE_16_01100</name>
</gene>
<accession>K6VTM7</accession>
<feature type="transmembrane region" description="Helical" evidence="1">
    <location>
        <begin position="6"/>
        <end position="26"/>
    </location>
</feature>
<evidence type="ECO:0000256" key="1">
    <source>
        <dbReference type="SAM" id="Phobius"/>
    </source>
</evidence>
<feature type="transmembrane region" description="Helical" evidence="1">
    <location>
        <begin position="38"/>
        <end position="59"/>
    </location>
</feature>
<dbReference type="STRING" id="100225.SAMN05421595_2344"/>
<keyword evidence="1" id="KW-0812">Transmembrane</keyword>
<evidence type="ECO:0000313" key="3">
    <source>
        <dbReference type="Proteomes" id="UP000008495"/>
    </source>
</evidence>
<proteinExistence type="predicted"/>
<evidence type="ECO:0000313" key="2">
    <source>
        <dbReference type="EMBL" id="GAB78690.1"/>
    </source>
</evidence>
<dbReference type="SUPFAM" id="SSF53474">
    <property type="entry name" value="alpha/beta-Hydrolases"/>
    <property type="match status" value="1"/>
</dbReference>
<dbReference type="InterPro" id="IPR000801">
    <property type="entry name" value="Esterase-like"/>
</dbReference>
<dbReference type="PANTHER" id="PTHR48098:SF1">
    <property type="entry name" value="DIACYLGLYCEROL ACYLTRANSFERASE_MYCOLYLTRANSFERASE AG85A"/>
    <property type="match status" value="1"/>
</dbReference>
<keyword evidence="3" id="KW-1185">Reference proteome</keyword>
<dbReference type="EMBL" id="BAGZ01000016">
    <property type="protein sequence ID" value="GAB78690.1"/>
    <property type="molecule type" value="Genomic_DNA"/>
</dbReference>
<name>K6VTM7_9MICO</name>
<sequence>MQPTSASFLLVAGVLTASAVIGSIVLSPRLSGNIWRLLARTVLQLVAHVLVVIMVAALINRAMGFFPTWASLISDGKFNGAEQTQGKPADALKKEVSATGLAKSPAELPALPNPGNRIQEYEFTGSNSRFATKIMVLLPKDYDPKRADEYPVMVALHGYPATPDHWTKHMHIQAKLDDAVAAKKIAPTLVVMPQVNMPQTVDTECVDGTANGHPKVETFLSKDLPGWVTSHFRAKTERAAWNTIGYSAGGYCSLMMAMKHPEAYGTAISFSGYLTPTFSSAYQPFTENSSQAKSYNLIEVARSAPGVAVWIQRDDITAGRDASGKSEVKRLTEAAKSPLSITTFDQPGAGHLTVVWREGLVRSFTWLGGASPSFAPRR</sequence>
<dbReference type="GO" id="GO:0016747">
    <property type="term" value="F:acyltransferase activity, transferring groups other than amino-acyl groups"/>
    <property type="evidence" value="ECO:0007669"/>
    <property type="project" value="TreeGrafter"/>
</dbReference>
<dbReference type="eggNOG" id="COG0627">
    <property type="taxonomic scope" value="Bacteria"/>
</dbReference>
<organism evidence="2 3">
    <name type="scientific">Austwickia chelonae NBRC 105200</name>
    <dbReference type="NCBI Taxonomy" id="1184607"/>
    <lineage>
        <taxon>Bacteria</taxon>
        <taxon>Bacillati</taxon>
        <taxon>Actinomycetota</taxon>
        <taxon>Actinomycetes</taxon>
        <taxon>Micrococcales</taxon>
        <taxon>Dermatophilaceae</taxon>
        <taxon>Austwickia</taxon>
    </lineage>
</organism>
<dbReference type="OrthoDB" id="3723842at2"/>
<dbReference type="Gene3D" id="3.40.50.1820">
    <property type="entry name" value="alpha/beta hydrolase"/>
    <property type="match status" value="1"/>
</dbReference>
<dbReference type="Proteomes" id="UP000008495">
    <property type="component" value="Unassembled WGS sequence"/>
</dbReference>
<protein>
    <recommendedName>
        <fullName evidence="4">Esterase</fullName>
    </recommendedName>
</protein>
<reference evidence="2 3" key="1">
    <citation type="submission" date="2012-08" db="EMBL/GenBank/DDBJ databases">
        <title>Whole genome shotgun sequence of Austwickia chelonae NBRC 105200.</title>
        <authorList>
            <person name="Yoshida I."/>
            <person name="Hosoyama A."/>
            <person name="Tsuchikane K."/>
            <person name="Katsumata H."/>
            <person name="Ando Y."/>
            <person name="Ohji S."/>
            <person name="Hamada M."/>
            <person name="Tamura T."/>
            <person name="Yamazoe A."/>
            <person name="Yamazaki S."/>
            <person name="Fujita N."/>
        </authorList>
    </citation>
    <scope>NUCLEOTIDE SEQUENCE [LARGE SCALE GENOMIC DNA]</scope>
    <source>
        <strain evidence="2 3">NBRC 105200</strain>
    </source>
</reference>
<dbReference type="InterPro" id="IPR050583">
    <property type="entry name" value="Mycobacterial_A85_antigen"/>
</dbReference>
<dbReference type="InterPro" id="IPR029058">
    <property type="entry name" value="AB_hydrolase_fold"/>
</dbReference>
<dbReference type="AlphaFoldDB" id="K6VTM7"/>
<dbReference type="Pfam" id="PF00756">
    <property type="entry name" value="Esterase"/>
    <property type="match status" value="1"/>
</dbReference>
<evidence type="ECO:0008006" key="4">
    <source>
        <dbReference type="Google" id="ProtNLM"/>
    </source>
</evidence>
<dbReference type="PANTHER" id="PTHR48098">
    <property type="entry name" value="ENTEROCHELIN ESTERASE-RELATED"/>
    <property type="match status" value="1"/>
</dbReference>
<keyword evidence="1" id="KW-1133">Transmembrane helix</keyword>
<keyword evidence="1" id="KW-0472">Membrane</keyword>
<dbReference type="RefSeq" id="WP_006503447.1">
    <property type="nucleotide sequence ID" value="NZ_BAGZ01000016.1"/>
</dbReference>